<dbReference type="AlphaFoldDB" id="A0AAN8IV71"/>
<dbReference type="InterPro" id="IPR003646">
    <property type="entry name" value="SH3-like_bac-type"/>
</dbReference>
<feature type="signal peptide" evidence="3">
    <location>
        <begin position="1"/>
        <end position="16"/>
    </location>
</feature>
<dbReference type="GO" id="GO:0008745">
    <property type="term" value="F:N-acetylmuramoyl-L-alanine amidase activity"/>
    <property type="evidence" value="ECO:0007669"/>
    <property type="project" value="InterPro"/>
</dbReference>
<keyword evidence="8" id="KW-1185">Reference proteome</keyword>
<dbReference type="InterPro" id="IPR036505">
    <property type="entry name" value="Amidase/PGRP_sf"/>
</dbReference>
<dbReference type="InterPro" id="IPR015510">
    <property type="entry name" value="PGRP"/>
</dbReference>
<gene>
    <name evidence="7" type="ORF">SNE40_022613</name>
</gene>
<dbReference type="InterPro" id="IPR002502">
    <property type="entry name" value="Amidase_domain"/>
</dbReference>
<proteinExistence type="inferred from homology"/>
<dbReference type="SMART" id="SM00701">
    <property type="entry name" value="PGRP"/>
    <property type="match status" value="1"/>
</dbReference>
<keyword evidence="3" id="KW-0732">Signal</keyword>
<evidence type="ECO:0000256" key="1">
    <source>
        <dbReference type="ARBA" id="ARBA00007553"/>
    </source>
</evidence>
<dbReference type="SMART" id="SM00287">
    <property type="entry name" value="SH3b"/>
    <property type="match status" value="1"/>
</dbReference>
<sequence>MLSVLLLLLYLYETHAANCACATYELHVRNGAGTSHTLLGSLHAGDCVPSKDRQISADGYTWAKIDFNGQVAWAASNWLNIHPCGGGSSTQQLAGCPRIISRSEWGARPANYVPGHLPGVPTYVFIHHGATTGCTSETSCKQKVREYQNYHMDGHKWADIGYTFVIGEDGNVYEARGWDIIGAHTYNYNFNGLGFCIIGDFTSRLPNTAALNAVKQLIDCGVKNGKISTSYILRGHRDVNPTACPGEKLEALIKTWPHY</sequence>
<evidence type="ECO:0000259" key="4">
    <source>
        <dbReference type="SMART" id="SM00287"/>
    </source>
</evidence>
<protein>
    <submittedName>
        <fullName evidence="7">Uncharacterized protein</fullName>
    </submittedName>
</protein>
<evidence type="ECO:0000259" key="6">
    <source>
        <dbReference type="SMART" id="SM00701"/>
    </source>
</evidence>
<organism evidence="7 8">
    <name type="scientific">Patella caerulea</name>
    <name type="common">Rayed Mediterranean limpet</name>
    <dbReference type="NCBI Taxonomy" id="87958"/>
    <lineage>
        <taxon>Eukaryota</taxon>
        <taxon>Metazoa</taxon>
        <taxon>Spiralia</taxon>
        <taxon>Lophotrochozoa</taxon>
        <taxon>Mollusca</taxon>
        <taxon>Gastropoda</taxon>
        <taxon>Patellogastropoda</taxon>
        <taxon>Patelloidea</taxon>
        <taxon>Patellidae</taxon>
        <taxon>Patella</taxon>
    </lineage>
</organism>
<evidence type="ECO:0000313" key="8">
    <source>
        <dbReference type="Proteomes" id="UP001347796"/>
    </source>
</evidence>
<comment type="similarity">
    <text evidence="1">Belongs to the N-acetylmuramoyl-L-alanine amidase 2 family.</text>
</comment>
<dbReference type="GO" id="GO:0008270">
    <property type="term" value="F:zinc ion binding"/>
    <property type="evidence" value="ECO:0007669"/>
    <property type="project" value="InterPro"/>
</dbReference>
<dbReference type="PANTHER" id="PTHR11022:SF12">
    <property type="entry name" value="PEPTIDOGLYCAN RECOGNITION PROTEIN 3"/>
    <property type="match status" value="1"/>
</dbReference>
<evidence type="ECO:0000256" key="2">
    <source>
        <dbReference type="ARBA" id="ARBA00022859"/>
    </source>
</evidence>
<comment type="caution">
    <text evidence="7">The sequence shown here is derived from an EMBL/GenBank/DDBJ whole genome shotgun (WGS) entry which is preliminary data.</text>
</comment>
<dbReference type="FunFam" id="3.40.80.10:FF:000001">
    <property type="entry name" value="Peptidoglycan recognition protein 1"/>
    <property type="match status" value="1"/>
</dbReference>
<dbReference type="GO" id="GO:0009253">
    <property type="term" value="P:peptidoglycan catabolic process"/>
    <property type="evidence" value="ECO:0007669"/>
    <property type="project" value="InterPro"/>
</dbReference>
<feature type="domain" description="SH3b" evidence="4">
    <location>
        <begin position="16"/>
        <end position="83"/>
    </location>
</feature>
<dbReference type="Gene3D" id="3.40.80.10">
    <property type="entry name" value="Peptidoglycan recognition protein-like"/>
    <property type="match status" value="1"/>
</dbReference>
<accession>A0AAN8IV71</accession>
<dbReference type="Pfam" id="PF08239">
    <property type="entry name" value="SH3_3"/>
    <property type="match status" value="1"/>
</dbReference>
<feature type="domain" description="Peptidoglycan recognition protein family" evidence="6">
    <location>
        <begin position="97"/>
        <end position="240"/>
    </location>
</feature>
<dbReference type="EMBL" id="JAZGQO010000021">
    <property type="protein sequence ID" value="KAK6165750.1"/>
    <property type="molecule type" value="Genomic_DNA"/>
</dbReference>
<keyword evidence="2" id="KW-0391">Immunity</keyword>
<dbReference type="Gene3D" id="2.30.30.40">
    <property type="entry name" value="SH3 Domains"/>
    <property type="match status" value="1"/>
</dbReference>
<name>A0AAN8IV71_PATCE</name>
<dbReference type="InterPro" id="IPR006619">
    <property type="entry name" value="PGRP_domain_met/bac"/>
</dbReference>
<reference evidence="7 8" key="1">
    <citation type="submission" date="2024-01" db="EMBL/GenBank/DDBJ databases">
        <title>The genome of the rayed Mediterranean limpet Patella caerulea (Linnaeus, 1758).</title>
        <authorList>
            <person name="Anh-Thu Weber A."/>
            <person name="Halstead-Nussloch G."/>
        </authorList>
    </citation>
    <scope>NUCLEOTIDE SEQUENCE [LARGE SCALE GENOMIC DNA]</scope>
    <source>
        <strain evidence="7">AATW-2023a</strain>
        <tissue evidence="7">Whole specimen</tissue>
    </source>
</reference>
<dbReference type="PANTHER" id="PTHR11022">
    <property type="entry name" value="PEPTIDOGLYCAN RECOGNITION PROTEIN"/>
    <property type="match status" value="1"/>
</dbReference>
<evidence type="ECO:0000259" key="5">
    <source>
        <dbReference type="SMART" id="SM00644"/>
    </source>
</evidence>
<dbReference type="GO" id="GO:0002376">
    <property type="term" value="P:immune system process"/>
    <property type="evidence" value="ECO:0007669"/>
    <property type="project" value="UniProtKB-KW"/>
</dbReference>
<feature type="chain" id="PRO_5042969302" evidence="3">
    <location>
        <begin position="17"/>
        <end position="259"/>
    </location>
</feature>
<dbReference type="SUPFAM" id="SSF55846">
    <property type="entry name" value="N-acetylmuramoyl-L-alanine amidase-like"/>
    <property type="match status" value="1"/>
</dbReference>
<feature type="domain" description="N-acetylmuramoyl-L-alanine amidase" evidence="5">
    <location>
        <begin position="109"/>
        <end position="246"/>
    </location>
</feature>
<dbReference type="Proteomes" id="UP001347796">
    <property type="component" value="Unassembled WGS sequence"/>
</dbReference>
<evidence type="ECO:0000313" key="7">
    <source>
        <dbReference type="EMBL" id="KAK6165750.1"/>
    </source>
</evidence>
<dbReference type="SMART" id="SM00644">
    <property type="entry name" value="Ami_2"/>
    <property type="match status" value="1"/>
</dbReference>
<evidence type="ECO:0000256" key="3">
    <source>
        <dbReference type="SAM" id="SignalP"/>
    </source>
</evidence>
<dbReference type="Pfam" id="PF01510">
    <property type="entry name" value="Amidase_2"/>
    <property type="match status" value="1"/>
</dbReference>
<dbReference type="CDD" id="cd06583">
    <property type="entry name" value="PGRP"/>
    <property type="match status" value="1"/>
</dbReference>